<dbReference type="EMBL" id="KQ461194">
    <property type="protein sequence ID" value="KPJ06923.1"/>
    <property type="molecule type" value="Genomic_DNA"/>
</dbReference>
<evidence type="ECO:0000256" key="1">
    <source>
        <dbReference type="SAM" id="MobiDB-lite"/>
    </source>
</evidence>
<name>A0A194QN24_PAPMA</name>
<dbReference type="AlphaFoldDB" id="A0A194QN24"/>
<evidence type="ECO:0000313" key="3">
    <source>
        <dbReference type="Proteomes" id="UP000053240"/>
    </source>
</evidence>
<feature type="region of interest" description="Disordered" evidence="1">
    <location>
        <begin position="73"/>
        <end position="101"/>
    </location>
</feature>
<reference evidence="2 3" key="1">
    <citation type="journal article" date="2015" name="Nat. Commun.">
        <title>Outbred genome sequencing and CRISPR/Cas9 gene editing in butterflies.</title>
        <authorList>
            <person name="Li X."/>
            <person name="Fan D."/>
            <person name="Zhang W."/>
            <person name="Liu G."/>
            <person name="Zhang L."/>
            <person name="Zhao L."/>
            <person name="Fang X."/>
            <person name="Chen L."/>
            <person name="Dong Y."/>
            <person name="Chen Y."/>
            <person name="Ding Y."/>
            <person name="Zhao R."/>
            <person name="Feng M."/>
            <person name="Zhu Y."/>
            <person name="Feng Y."/>
            <person name="Jiang X."/>
            <person name="Zhu D."/>
            <person name="Xiang H."/>
            <person name="Feng X."/>
            <person name="Li S."/>
            <person name="Wang J."/>
            <person name="Zhang G."/>
            <person name="Kronforst M.R."/>
            <person name="Wang W."/>
        </authorList>
    </citation>
    <scope>NUCLEOTIDE SEQUENCE [LARGE SCALE GENOMIC DNA]</scope>
    <source>
        <strain evidence="2">Ya'a_city_454_Pm</strain>
        <tissue evidence="2">Whole body</tissue>
    </source>
</reference>
<accession>A0A194QN24</accession>
<protein>
    <submittedName>
        <fullName evidence="2">Uncharacterized protein</fullName>
    </submittedName>
</protein>
<proteinExistence type="predicted"/>
<gene>
    <name evidence="2" type="ORF">RR48_11422</name>
</gene>
<organism evidence="2 3">
    <name type="scientific">Papilio machaon</name>
    <name type="common">Old World swallowtail butterfly</name>
    <dbReference type="NCBI Taxonomy" id="76193"/>
    <lineage>
        <taxon>Eukaryota</taxon>
        <taxon>Metazoa</taxon>
        <taxon>Ecdysozoa</taxon>
        <taxon>Arthropoda</taxon>
        <taxon>Hexapoda</taxon>
        <taxon>Insecta</taxon>
        <taxon>Pterygota</taxon>
        <taxon>Neoptera</taxon>
        <taxon>Endopterygota</taxon>
        <taxon>Lepidoptera</taxon>
        <taxon>Glossata</taxon>
        <taxon>Ditrysia</taxon>
        <taxon>Papilionoidea</taxon>
        <taxon>Papilionidae</taxon>
        <taxon>Papilioninae</taxon>
        <taxon>Papilio</taxon>
    </lineage>
</organism>
<evidence type="ECO:0000313" key="2">
    <source>
        <dbReference type="EMBL" id="KPJ06923.1"/>
    </source>
</evidence>
<dbReference type="InParanoid" id="A0A194QN24"/>
<dbReference type="Proteomes" id="UP000053240">
    <property type="component" value="Unassembled WGS sequence"/>
</dbReference>
<sequence>MLNQTSKNRNCSPYTNGILLAELSHRQLQHRDRQAECYKPERINDQELQVAVSERLSRETHQIEEVSANATTINDDINDNPPCLPGREHSGHRSTKQVLVK</sequence>
<keyword evidence="3" id="KW-1185">Reference proteome</keyword>